<dbReference type="AlphaFoldDB" id="A0A2K8U4L1"/>
<dbReference type="PANTHER" id="PTHR43236:SF1">
    <property type="entry name" value="BLL7220 PROTEIN"/>
    <property type="match status" value="1"/>
</dbReference>
<dbReference type="SMART" id="SM00530">
    <property type="entry name" value="HTH_XRE"/>
    <property type="match status" value="1"/>
</dbReference>
<evidence type="ECO:0000313" key="3">
    <source>
        <dbReference type="Proteomes" id="UP000232638"/>
    </source>
</evidence>
<organism evidence="2 3">
    <name type="scientific">Candidatus Thiodictyon syntrophicum</name>
    <dbReference type="NCBI Taxonomy" id="1166950"/>
    <lineage>
        <taxon>Bacteria</taxon>
        <taxon>Pseudomonadati</taxon>
        <taxon>Pseudomonadota</taxon>
        <taxon>Gammaproteobacteria</taxon>
        <taxon>Chromatiales</taxon>
        <taxon>Chromatiaceae</taxon>
        <taxon>Thiodictyon</taxon>
    </lineage>
</organism>
<dbReference type="CDD" id="cd00093">
    <property type="entry name" value="HTH_XRE"/>
    <property type="match status" value="1"/>
</dbReference>
<dbReference type="Proteomes" id="UP000232638">
    <property type="component" value="Chromosome"/>
</dbReference>
<keyword evidence="3" id="KW-1185">Reference proteome</keyword>
<name>A0A2K8U4L1_9GAMM</name>
<dbReference type="SUPFAM" id="SSF47413">
    <property type="entry name" value="lambda repressor-like DNA-binding domains"/>
    <property type="match status" value="1"/>
</dbReference>
<evidence type="ECO:0000313" key="2">
    <source>
        <dbReference type="EMBL" id="AUB80487.1"/>
    </source>
</evidence>
<accession>A0A2K8U4L1</accession>
<evidence type="ECO:0000259" key="1">
    <source>
        <dbReference type="PROSITE" id="PS50943"/>
    </source>
</evidence>
<dbReference type="PANTHER" id="PTHR43236">
    <property type="entry name" value="ANTITOXIN HIGA1"/>
    <property type="match status" value="1"/>
</dbReference>
<dbReference type="PROSITE" id="PS50943">
    <property type="entry name" value="HTH_CROC1"/>
    <property type="match status" value="1"/>
</dbReference>
<reference evidence="2 3" key="1">
    <citation type="submission" date="2017-03" db="EMBL/GenBank/DDBJ databases">
        <title>Complete genome sequence of Candidatus 'Thiodictyon syntrophicum' sp. nov. strain Cad16T, a photolithoautotroph purple sulfur bacterium isolated from an alpine meromictic lake.</title>
        <authorList>
            <person name="Luedin S.M."/>
            <person name="Pothier J.F."/>
            <person name="Danza F."/>
            <person name="Storelli N."/>
            <person name="Wittwer M."/>
            <person name="Tonolla M."/>
        </authorList>
    </citation>
    <scope>NUCLEOTIDE SEQUENCE [LARGE SCALE GENOMIC DNA]</scope>
    <source>
        <strain evidence="2 3">Cad16T</strain>
    </source>
</reference>
<dbReference type="Pfam" id="PF13560">
    <property type="entry name" value="HTH_31"/>
    <property type="match status" value="1"/>
</dbReference>
<dbReference type="Gene3D" id="1.10.260.40">
    <property type="entry name" value="lambda repressor-like DNA-binding domains"/>
    <property type="match status" value="1"/>
</dbReference>
<dbReference type="InterPro" id="IPR052345">
    <property type="entry name" value="Rad_response_metalloprotease"/>
</dbReference>
<dbReference type="GO" id="GO:0003677">
    <property type="term" value="F:DNA binding"/>
    <property type="evidence" value="ECO:0007669"/>
    <property type="project" value="InterPro"/>
</dbReference>
<gene>
    <name evidence="2" type="ORF">THSYN_05685</name>
</gene>
<dbReference type="OrthoDB" id="6006530at2"/>
<feature type="domain" description="HTH cro/C1-type" evidence="1">
    <location>
        <begin position="16"/>
        <end position="74"/>
    </location>
</feature>
<dbReference type="InterPro" id="IPR010982">
    <property type="entry name" value="Lambda_DNA-bd_dom_sf"/>
</dbReference>
<dbReference type="InterPro" id="IPR001387">
    <property type="entry name" value="Cro/C1-type_HTH"/>
</dbReference>
<dbReference type="EMBL" id="CP020370">
    <property type="protein sequence ID" value="AUB80487.1"/>
    <property type="molecule type" value="Genomic_DNA"/>
</dbReference>
<proteinExistence type="predicted"/>
<protein>
    <submittedName>
        <fullName evidence="2">XRE family transcriptional regulator</fullName>
    </submittedName>
</protein>
<sequence length="110" mass="12251">MVKKSLQTPCCFGARLRQARERAGLAQDKLGVLIGLDEGCSSARISRYETGVHEPPFETARKLAQVLGVSVTYFYCEDDWLADLVLRLTVLTPAQRVELAAWLDRQRGGI</sequence>
<dbReference type="RefSeq" id="WP_100918285.1">
    <property type="nucleotide sequence ID" value="NZ_CP020370.1"/>
</dbReference>
<dbReference type="KEGG" id="tsy:THSYN_05685"/>